<dbReference type="Gene3D" id="1.10.1660.10">
    <property type="match status" value="1"/>
</dbReference>
<dbReference type="Pfam" id="PF13591">
    <property type="entry name" value="MerR_2"/>
    <property type="match status" value="1"/>
</dbReference>
<comment type="caution">
    <text evidence="1">The sequence shown here is derived from an EMBL/GenBank/DDBJ whole genome shotgun (WGS) entry which is preliminary data.</text>
</comment>
<sequence length="90" mass="10613">MDKAQRISVEDCCVYYSIETTFVQQLNEQGLIELSRSGKKAFISYEQLPDLERYMRLHYDLEINMAGIETIKHLLNRMQELQQKLKSLQG</sequence>
<reference evidence="1 2" key="1">
    <citation type="submission" date="2020-05" db="EMBL/GenBank/DDBJ databases">
        <title>Description of Pedobacter foliorum sp. nov.</title>
        <authorList>
            <person name="Qi S."/>
            <person name="Carlier A."/>
            <person name="Cnockaert M."/>
            <person name="Vandamme P."/>
        </authorList>
    </citation>
    <scope>NUCLEOTIDE SEQUENCE [LARGE SCALE GENOMIC DNA]</scope>
    <source>
        <strain evidence="1 2">LMG 31300</strain>
    </source>
</reference>
<dbReference type="EMBL" id="JABMKV010000001">
    <property type="protein sequence ID" value="NQX31052.1"/>
    <property type="molecule type" value="Genomic_DNA"/>
</dbReference>
<protein>
    <submittedName>
        <fullName evidence="1">Chaperone modulator CbpM</fullName>
    </submittedName>
</protein>
<evidence type="ECO:0000313" key="2">
    <source>
        <dbReference type="Proteomes" id="UP000762110"/>
    </source>
</evidence>
<proteinExistence type="predicted"/>
<organism evidence="1 2">
    <name type="scientific">Pedobacter boryungensis</name>
    <dbReference type="NCBI Taxonomy" id="869962"/>
    <lineage>
        <taxon>Bacteria</taxon>
        <taxon>Pseudomonadati</taxon>
        <taxon>Bacteroidota</taxon>
        <taxon>Sphingobacteriia</taxon>
        <taxon>Sphingobacteriales</taxon>
        <taxon>Sphingobacteriaceae</taxon>
        <taxon>Pedobacter</taxon>
    </lineage>
</organism>
<keyword evidence="2" id="KW-1185">Reference proteome</keyword>
<name>A0ABX2DAG1_9SPHI</name>
<dbReference type="Proteomes" id="UP000762110">
    <property type="component" value="Unassembled WGS sequence"/>
</dbReference>
<gene>
    <name evidence="1" type="ORF">HQN85_04920</name>
</gene>
<evidence type="ECO:0000313" key="1">
    <source>
        <dbReference type="EMBL" id="NQX31052.1"/>
    </source>
</evidence>
<accession>A0ABX2DAG1</accession>